<protein>
    <submittedName>
        <fullName evidence="3">Uncharacterized protein YgbK (DUF1537 family)</fullName>
    </submittedName>
</protein>
<evidence type="ECO:0000313" key="4">
    <source>
        <dbReference type="Proteomes" id="UP000569914"/>
    </source>
</evidence>
<evidence type="ECO:0000259" key="2">
    <source>
        <dbReference type="Pfam" id="PF07005"/>
    </source>
</evidence>
<comment type="caution">
    <text evidence="3">The sequence shown here is derived from an EMBL/GenBank/DDBJ whole genome shotgun (WGS) entry which is preliminary data.</text>
</comment>
<gene>
    <name evidence="3" type="ORF">BKA15_005835</name>
</gene>
<feature type="region of interest" description="Disordered" evidence="1">
    <location>
        <begin position="330"/>
        <end position="376"/>
    </location>
</feature>
<feature type="domain" description="Four-carbon acid sugar kinase N-terminal" evidence="2">
    <location>
        <begin position="5"/>
        <end position="233"/>
    </location>
</feature>
<organism evidence="3 4">
    <name type="scientific">Microlunatus parietis</name>
    <dbReference type="NCBI Taxonomy" id="682979"/>
    <lineage>
        <taxon>Bacteria</taxon>
        <taxon>Bacillati</taxon>
        <taxon>Actinomycetota</taxon>
        <taxon>Actinomycetes</taxon>
        <taxon>Propionibacteriales</taxon>
        <taxon>Propionibacteriaceae</taxon>
        <taxon>Microlunatus</taxon>
    </lineage>
</organism>
<evidence type="ECO:0000313" key="3">
    <source>
        <dbReference type="EMBL" id="NYE74506.1"/>
    </source>
</evidence>
<feature type="compositionally biased region" description="Low complexity" evidence="1">
    <location>
        <begin position="355"/>
        <end position="376"/>
    </location>
</feature>
<reference evidence="3 4" key="1">
    <citation type="submission" date="2020-07" db="EMBL/GenBank/DDBJ databases">
        <title>Sequencing the genomes of 1000 actinobacteria strains.</title>
        <authorList>
            <person name="Klenk H.-P."/>
        </authorList>
    </citation>
    <scope>NUCLEOTIDE SEQUENCE [LARGE SCALE GENOMIC DNA]</scope>
    <source>
        <strain evidence="3 4">DSM 22083</strain>
    </source>
</reference>
<dbReference type="Pfam" id="PF07005">
    <property type="entry name" value="SBD_N"/>
    <property type="match status" value="1"/>
</dbReference>
<dbReference type="InterPro" id="IPR037051">
    <property type="entry name" value="4-carb_acid_sugar_kinase_N_sf"/>
</dbReference>
<name>A0A7Y9LFV5_9ACTN</name>
<dbReference type="AlphaFoldDB" id="A0A7Y9LFV5"/>
<dbReference type="EMBL" id="JACCBU010000001">
    <property type="protein sequence ID" value="NYE74506.1"/>
    <property type="molecule type" value="Genomic_DNA"/>
</dbReference>
<feature type="region of interest" description="Disordered" evidence="1">
    <location>
        <begin position="245"/>
        <end position="295"/>
    </location>
</feature>
<dbReference type="Gene3D" id="3.40.50.10840">
    <property type="entry name" value="Putative sugar-binding, N-terminal domain"/>
    <property type="match status" value="1"/>
</dbReference>
<accession>A0A7Y9LFV5</accession>
<evidence type="ECO:0000256" key="1">
    <source>
        <dbReference type="SAM" id="MobiDB-lite"/>
    </source>
</evidence>
<keyword evidence="4" id="KW-1185">Reference proteome</keyword>
<dbReference type="SUPFAM" id="SSF142764">
    <property type="entry name" value="YgbK-like"/>
    <property type="match status" value="1"/>
</dbReference>
<sequence>MTQVGFYGDDFTGSIDALLQYRRAGLDGVLLTGPDDLASGLADHAVVGIAGISRSLPADDLATEVAPALVRLRDLDPRVVQYKACSTADSSPETGSVGRVLELARQVFPPAPVPMIFAQPDFGRYTVFGQHFASDGRRVHRLDRHPIMAHHPVTPIAEADLARLIGRQTWLSVGSVPWTEYADPDRLATLINSGADAAVICDALTDDHLELVARAALADPARPRFMIGSGGLSLGVGRALRQAQGSEGGAAQGSEARGLGLSKSNQVAPATDARWPSAAARRRAPANRSGTRYGPAGRSWICSRTGLPSGPSRGTGPAFRSWCTPCPGTASRRLTGSPTGWPRSRTPASTRCPRPGCSAAAATPPAACCAGSGSGS</sequence>
<dbReference type="InterPro" id="IPR010737">
    <property type="entry name" value="4-carb_acid_sugar_kinase_N"/>
</dbReference>
<dbReference type="Proteomes" id="UP000569914">
    <property type="component" value="Unassembled WGS sequence"/>
</dbReference>
<proteinExistence type="predicted"/>